<evidence type="ECO:0000256" key="1">
    <source>
        <dbReference type="ARBA" id="ARBA00023015"/>
    </source>
</evidence>
<dbReference type="eggNOG" id="ENOG502R1F5">
    <property type="taxonomic scope" value="Eukaryota"/>
</dbReference>
<evidence type="ECO:0000259" key="4">
    <source>
        <dbReference type="Pfam" id="PF26576"/>
    </source>
</evidence>
<proteinExistence type="predicted"/>
<name>A0A0E0CSE8_9ORYZ</name>
<dbReference type="PANTHER" id="PTHR33124">
    <property type="entry name" value="TRANSCRIPTION FACTOR IBH1-LIKE 1"/>
    <property type="match status" value="1"/>
</dbReference>
<dbReference type="STRING" id="40149.A0A0E0CSE8"/>
<reference evidence="5" key="1">
    <citation type="submission" date="2015-04" db="UniProtKB">
        <authorList>
            <consortium name="EnsemblPlants"/>
        </authorList>
    </citation>
    <scope>IDENTIFICATION</scope>
</reference>
<dbReference type="AlphaFoldDB" id="A0A0E0CSE8"/>
<feature type="region of interest" description="Disordered" evidence="3">
    <location>
        <begin position="111"/>
        <end position="133"/>
    </location>
</feature>
<dbReference type="EnsemblPlants" id="OMERI02G33340.1">
    <property type="protein sequence ID" value="OMERI02G33340.1"/>
    <property type="gene ID" value="OMERI02G33340"/>
</dbReference>
<evidence type="ECO:0000313" key="6">
    <source>
        <dbReference type="Proteomes" id="UP000008021"/>
    </source>
</evidence>
<dbReference type="Pfam" id="PF26576">
    <property type="entry name" value="IBH1_N"/>
    <property type="match status" value="1"/>
</dbReference>
<organism evidence="5">
    <name type="scientific">Oryza meridionalis</name>
    <dbReference type="NCBI Taxonomy" id="40149"/>
    <lineage>
        <taxon>Eukaryota</taxon>
        <taxon>Viridiplantae</taxon>
        <taxon>Streptophyta</taxon>
        <taxon>Embryophyta</taxon>
        <taxon>Tracheophyta</taxon>
        <taxon>Spermatophyta</taxon>
        <taxon>Magnoliopsida</taxon>
        <taxon>Liliopsida</taxon>
        <taxon>Poales</taxon>
        <taxon>Poaceae</taxon>
        <taxon>BOP clade</taxon>
        <taxon>Oryzoideae</taxon>
        <taxon>Oryzeae</taxon>
        <taxon>Oryzinae</taxon>
        <taxon>Oryza</taxon>
    </lineage>
</organism>
<feature type="domain" description="IBH1-like N-terminal" evidence="4">
    <location>
        <begin position="19"/>
        <end position="79"/>
    </location>
</feature>
<dbReference type="HOGENOM" id="CLU_088059_2_0_1"/>
<evidence type="ECO:0000256" key="3">
    <source>
        <dbReference type="SAM" id="MobiDB-lite"/>
    </source>
</evidence>
<keyword evidence="2" id="KW-0804">Transcription</keyword>
<dbReference type="Proteomes" id="UP000008021">
    <property type="component" value="Chromosome 2"/>
</dbReference>
<dbReference type="GO" id="GO:0006355">
    <property type="term" value="P:regulation of DNA-templated transcription"/>
    <property type="evidence" value="ECO:0007669"/>
    <property type="project" value="InterPro"/>
</dbReference>
<sequence length="197" mass="20853">MPSARVQGGGGDGGGGSGRFKRALLRNLILGLRKGGVASREMGFHERKGAIKRTADAALAAARGAAPCWSRSLAAELAQAPQQHRSPSSPSSRKMICKKIVRRSLIRRRRRPIRPANNTTAATTKAYGGGGGGVARAMVRKRASVLKEIVPGGKALDMCALLGETLDYAVSLKAQVDVMQLLVRTLQEQKLKNSSGN</sequence>
<evidence type="ECO:0000313" key="5">
    <source>
        <dbReference type="EnsemblPlants" id="OMERI02G33340.1"/>
    </source>
</evidence>
<reference evidence="5" key="2">
    <citation type="submission" date="2018-05" db="EMBL/GenBank/DDBJ databases">
        <title>OmerRS3 (Oryza meridionalis Reference Sequence Version 3).</title>
        <authorList>
            <person name="Zhang J."/>
            <person name="Kudrna D."/>
            <person name="Lee S."/>
            <person name="Talag J."/>
            <person name="Welchert J."/>
            <person name="Wing R.A."/>
        </authorList>
    </citation>
    <scope>NUCLEOTIDE SEQUENCE [LARGE SCALE GENOMIC DNA]</scope>
    <source>
        <strain evidence="5">cv. OR44</strain>
    </source>
</reference>
<protein>
    <recommendedName>
        <fullName evidence="4">IBH1-like N-terminal domain-containing protein</fullName>
    </recommendedName>
</protein>
<dbReference type="InterPro" id="IPR044660">
    <property type="entry name" value="IBH1-like"/>
</dbReference>
<keyword evidence="6" id="KW-1185">Reference proteome</keyword>
<dbReference type="Gramene" id="OMERI02G33340.1">
    <property type="protein sequence ID" value="OMERI02G33340.1"/>
    <property type="gene ID" value="OMERI02G33340"/>
</dbReference>
<evidence type="ECO:0000256" key="2">
    <source>
        <dbReference type="ARBA" id="ARBA00023163"/>
    </source>
</evidence>
<dbReference type="PANTHER" id="PTHR33124:SF90">
    <property type="entry name" value="OS02G0791300 PROTEIN"/>
    <property type="match status" value="1"/>
</dbReference>
<accession>A0A0E0CSE8</accession>
<dbReference type="InterPro" id="IPR059002">
    <property type="entry name" value="IBH1_N"/>
</dbReference>
<keyword evidence="1" id="KW-0805">Transcription regulation</keyword>